<evidence type="ECO:0000256" key="1">
    <source>
        <dbReference type="SAM" id="SignalP"/>
    </source>
</evidence>
<dbReference type="EMBL" id="ML742040">
    <property type="protein sequence ID" value="KAE8153327.1"/>
    <property type="molecule type" value="Genomic_DNA"/>
</dbReference>
<evidence type="ECO:0000313" key="2">
    <source>
        <dbReference type="EMBL" id="KAE8153327.1"/>
    </source>
</evidence>
<evidence type="ECO:0000313" key="3">
    <source>
        <dbReference type="Proteomes" id="UP000325780"/>
    </source>
</evidence>
<protein>
    <submittedName>
        <fullName evidence="2">Uncharacterized protein</fullName>
    </submittedName>
</protein>
<sequence>MRSTALITASMALAGFASAQCAAGATADCKKGFNYCAKTLRDRGEADSAINVALKAADHGGMVGLPGLQNAIIFHCNDDYTLTVVKSCESGSFCVDGGWEKDDHCGDKWRPF</sequence>
<dbReference type="OrthoDB" id="4186099at2759"/>
<dbReference type="Proteomes" id="UP000325780">
    <property type="component" value="Unassembled WGS sequence"/>
</dbReference>
<dbReference type="AlphaFoldDB" id="A0A5N6U3W6"/>
<reference evidence="2 3" key="1">
    <citation type="submission" date="2019-04" db="EMBL/GenBank/DDBJ databases">
        <title>Friends and foes A comparative genomics study of 23 Aspergillus species from section Flavi.</title>
        <authorList>
            <consortium name="DOE Joint Genome Institute"/>
            <person name="Kjaerbolling I."/>
            <person name="Vesth T."/>
            <person name="Frisvad J.C."/>
            <person name="Nybo J.L."/>
            <person name="Theobald S."/>
            <person name="Kildgaard S."/>
            <person name="Isbrandt T."/>
            <person name="Kuo A."/>
            <person name="Sato A."/>
            <person name="Lyhne E.K."/>
            <person name="Kogle M.E."/>
            <person name="Wiebenga A."/>
            <person name="Kun R.S."/>
            <person name="Lubbers R.J."/>
            <person name="Makela M.R."/>
            <person name="Barry K."/>
            <person name="Chovatia M."/>
            <person name="Clum A."/>
            <person name="Daum C."/>
            <person name="Haridas S."/>
            <person name="He G."/>
            <person name="LaButti K."/>
            <person name="Lipzen A."/>
            <person name="Mondo S."/>
            <person name="Riley R."/>
            <person name="Salamov A."/>
            <person name="Simmons B.A."/>
            <person name="Magnuson J.K."/>
            <person name="Henrissat B."/>
            <person name="Mortensen U.H."/>
            <person name="Larsen T.O."/>
            <person name="Devries R.P."/>
            <person name="Grigoriev I.V."/>
            <person name="Machida M."/>
            <person name="Baker S.E."/>
            <person name="Andersen M.R."/>
        </authorList>
    </citation>
    <scope>NUCLEOTIDE SEQUENCE [LARGE SCALE GENOMIC DNA]</scope>
    <source>
        <strain evidence="2 3">IBT 18842</strain>
    </source>
</reference>
<proteinExistence type="predicted"/>
<feature type="signal peptide" evidence="1">
    <location>
        <begin position="1"/>
        <end position="19"/>
    </location>
</feature>
<organism evidence="2 3">
    <name type="scientific">Aspergillus avenaceus</name>
    <dbReference type="NCBI Taxonomy" id="36643"/>
    <lineage>
        <taxon>Eukaryota</taxon>
        <taxon>Fungi</taxon>
        <taxon>Dikarya</taxon>
        <taxon>Ascomycota</taxon>
        <taxon>Pezizomycotina</taxon>
        <taxon>Eurotiomycetes</taxon>
        <taxon>Eurotiomycetidae</taxon>
        <taxon>Eurotiales</taxon>
        <taxon>Aspergillaceae</taxon>
        <taxon>Aspergillus</taxon>
        <taxon>Aspergillus subgen. Circumdati</taxon>
    </lineage>
</organism>
<keyword evidence="3" id="KW-1185">Reference proteome</keyword>
<name>A0A5N6U3W6_ASPAV</name>
<gene>
    <name evidence="2" type="ORF">BDV25DRAFT_136933</name>
</gene>
<keyword evidence="1" id="KW-0732">Signal</keyword>
<feature type="chain" id="PRO_5024951050" evidence="1">
    <location>
        <begin position="20"/>
        <end position="112"/>
    </location>
</feature>
<accession>A0A5N6U3W6</accession>